<dbReference type="OrthoDB" id="23692at2"/>
<dbReference type="Proteomes" id="UP000298468">
    <property type="component" value="Unassembled WGS sequence"/>
</dbReference>
<dbReference type="PANTHER" id="PTHR33121:SF79">
    <property type="entry name" value="CYCLIC DI-GMP PHOSPHODIESTERASE PDED-RELATED"/>
    <property type="match status" value="1"/>
</dbReference>
<dbReference type="InterPro" id="IPR029787">
    <property type="entry name" value="Nucleotide_cyclase"/>
</dbReference>
<dbReference type="InterPro" id="IPR050706">
    <property type="entry name" value="Cyclic-di-GMP_PDE-like"/>
</dbReference>
<feature type="transmembrane region" description="Helical" evidence="1">
    <location>
        <begin position="217"/>
        <end position="237"/>
    </location>
</feature>
<evidence type="ECO:0000256" key="1">
    <source>
        <dbReference type="SAM" id="Phobius"/>
    </source>
</evidence>
<dbReference type="InterPro" id="IPR000160">
    <property type="entry name" value="GGDEF_dom"/>
</dbReference>
<dbReference type="CDD" id="cd01948">
    <property type="entry name" value="EAL"/>
    <property type="match status" value="1"/>
</dbReference>
<dbReference type="PROSITE" id="PS50883">
    <property type="entry name" value="EAL"/>
    <property type="match status" value="1"/>
</dbReference>
<dbReference type="PANTHER" id="PTHR33121">
    <property type="entry name" value="CYCLIC DI-GMP PHOSPHODIESTERASE PDEF"/>
    <property type="match status" value="1"/>
</dbReference>
<name>A0A4R9BGD5_9MICO</name>
<comment type="caution">
    <text evidence="4">The sequence shown here is derived from an EMBL/GenBank/DDBJ whole genome shotgun (WGS) entry which is preliminary data.</text>
</comment>
<dbReference type="InterPro" id="IPR043128">
    <property type="entry name" value="Rev_trsase/Diguanyl_cyclase"/>
</dbReference>
<gene>
    <name evidence="4" type="ORF">E3T61_20495</name>
</gene>
<organism evidence="4 5">
    <name type="scientific">Cryobacterium lactosi</name>
    <dbReference type="NCBI Taxonomy" id="1259202"/>
    <lineage>
        <taxon>Bacteria</taxon>
        <taxon>Bacillati</taxon>
        <taxon>Actinomycetota</taxon>
        <taxon>Actinomycetes</taxon>
        <taxon>Micrococcales</taxon>
        <taxon>Microbacteriaceae</taxon>
        <taxon>Cryobacterium</taxon>
    </lineage>
</organism>
<feature type="domain" description="EAL" evidence="2">
    <location>
        <begin position="540"/>
        <end position="791"/>
    </location>
</feature>
<sequence>MSDLVETIKGATAVGRAAFAIFATTGLVFIGYALTQLVLGGNAEHLVIALMAVACAGTIDIVRLRLGTVPHRSPVVSMPILVVLALEPVFDTVTAVGLVCLGVLIVVWLRARRPEVALYAAGLTGAGGAAFFFAHDGMHALNAGDPAASAVGALAYLVTVIVLEALRRRFDRPLVDVGPGRHYSALRLVLIGGGYTGLCALIAAWTHPFFDLSTDTLAVVVTLVPLAVLGTGAILIVRATAMRRRLAGVVDGVIDLNATNQFVKTGGQATPITIAPAGTSTDLATVLLRAVHDTVGVESAGVRHEPAGLGEIDAPLAISALGGQYLVARRDVMDYPFTRDDRRALEALAHTADVVFTARESIGGLTIRANTDPLTGLPNYGAFQDALANINDHRDYSEALAVLFIDLDDFKRMNDRYGHQAGDEILSELGRRLSAVIRSYDVVARVGGDEFVVILTRLSSLAEAKLLAERIMEATGEPLAVSGTVLNPILSIGLAYSAHRETDVNQLLRDADRSMLAIKKSRRRGGPANESSINISGHRSSQMNDIVARAIDEDLLELAFQPIVSLVTGQIWAFEALVRYTDPELGPLSPPSLVEKAKSLGRLDALTRQVALKAMAAAADFRLIEPRIVCMTINVEAGQILPQRIGGFVEDLADRYPGISLCLELNERSVARVSTAVRAQADHLRDIGIMIALDDYGSQDSSVDALVRMPMDILKIDKSLVDDLDDVRQREVLTALQGFGDNLEYSMIVEGVENEAMATHLSALGIRSAQGFHYGVPRSFEKTLARLEEFGADAVLPVRAASELSL</sequence>
<keyword evidence="1" id="KW-1133">Transmembrane helix</keyword>
<dbReference type="CDD" id="cd01949">
    <property type="entry name" value="GGDEF"/>
    <property type="match status" value="1"/>
</dbReference>
<dbReference type="GO" id="GO:0071111">
    <property type="term" value="F:cyclic-guanylate-specific phosphodiesterase activity"/>
    <property type="evidence" value="ECO:0007669"/>
    <property type="project" value="InterPro"/>
</dbReference>
<evidence type="ECO:0000259" key="2">
    <source>
        <dbReference type="PROSITE" id="PS50883"/>
    </source>
</evidence>
<feature type="transmembrane region" description="Helical" evidence="1">
    <location>
        <begin position="13"/>
        <end position="34"/>
    </location>
</feature>
<dbReference type="SUPFAM" id="SSF55073">
    <property type="entry name" value="Nucleotide cyclase"/>
    <property type="match status" value="1"/>
</dbReference>
<dbReference type="SMART" id="SM00267">
    <property type="entry name" value="GGDEF"/>
    <property type="match status" value="1"/>
</dbReference>
<dbReference type="Gene3D" id="3.30.70.270">
    <property type="match status" value="1"/>
</dbReference>
<dbReference type="Pfam" id="PF00563">
    <property type="entry name" value="EAL"/>
    <property type="match status" value="1"/>
</dbReference>
<protein>
    <submittedName>
        <fullName evidence="4">EAL domain-containing protein</fullName>
    </submittedName>
</protein>
<dbReference type="EMBL" id="SOHM01000047">
    <property type="protein sequence ID" value="TFD83928.1"/>
    <property type="molecule type" value="Genomic_DNA"/>
</dbReference>
<dbReference type="NCBIfam" id="TIGR00254">
    <property type="entry name" value="GGDEF"/>
    <property type="match status" value="1"/>
</dbReference>
<keyword evidence="1" id="KW-0472">Membrane</keyword>
<evidence type="ECO:0000313" key="4">
    <source>
        <dbReference type="EMBL" id="TFD83928.1"/>
    </source>
</evidence>
<dbReference type="InterPro" id="IPR001633">
    <property type="entry name" value="EAL_dom"/>
</dbReference>
<keyword evidence="1" id="KW-0812">Transmembrane</keyword>
<feature type="transmembrane region" description="Helical" evidence="1">
    <location>
        <begin position="186"/>
        <end position="205"/>
    </location>
</feature>
<dbReference type="SUPFAM" id="SSF141868">
    <property type="entry name" value="EAL domain-like"/>
    <property type="match status" value="1"/>
</dbReference>
<feature type="transmembrane region" description="Helical" evidence="1">
    <location>
        <begin position="78"/>
        <end position="109"/>
    </location>
</feature>
<dbReference type="SMART" id="SM00052">
    <property type="entry name" value="EAL"/>
    <property type="match status" value="1"/>
</dbReference>
<feature type="transmembrane region" description="Helical" evidence="1">
    <location>
        <begin position="116"/>
        <end position="135"/>
    </location>
</feature>
<dbReference type="PROSITE" id="PS50887">
    <property type="entry name" value="GGDEF"/>
    <property type="match status" value="1"/>
</dbReference>
<dbReference type="Gene3D" id="3.20.20.450">
    <property type="entry name" value="EAL domain"/>
    <property type="match status" value="1"/>
</dbReference>
<proteinExistence type="predicted"/>
<evidence type="ECO:0000259" key="3">
    <source>
        <dbReference type="PROSITE" id="PS50887"/>
    </source>
</evidence>
<dbReference type="AlphaFoldDB" id="A0A4R9BGD5"/>
<dbReference type="InterPro" id="IPR035919">
    <property type="entry name" value="EAL_sf"/>
</dbReference>
<dbReference type="Pfam" id="PF00990">
    <property type="entry name" value="GGDEF"/>
    <property type="match status" value="1"/>
</dbReference>
<feature type="domain" description="GGDEF" evidence="3">
    <location>
        <begin position="398"/>
        <end position="531"/>
    </location>
</feature>
<keyword evidence="5" id="KW-1185">Reference proteome</keyword>
<evidence type="ECO:0000313" key="5">
    <source>
        <dbReference type="Proteomes" id="UP000298468"/>
    </source>
</evidence>
<reference evidence="4 5" key="1">
    <citation type="submission" date="2019-03" db="EMBL/GenBank/DDBJ databases">
        <title>Genomics of glacier-inhabiting Cryobacterium strains.</title>
        <authorList>
            <person name="Liu Q."/>
            <person name="Xin Y.-H."/>
        </authorList>
    </citation>
    <scope>NUCLEOTIDE SEQUENCE [LARGE SCALE GENOMIC DNA]</scope>
    <source>
        <strain evidence="4 5">Sr59</strain>
    </source>
</reference>
<accession>A0A4R9BGD5</accession>
<feature type="transmembrane region" description="Helical" evidence="1">
    <location>
        <begin position="147"/>
        <end position="166"/>
    </location>
</feature>